<keyword evidence="4" id="KW-1185">Reference proteome</keyword>
<dbReference type="AlphaFoldDB" id="A0A9P0PVP1"/>
<evidence type="ECO:0000313" key="3">
    <source>
        <dbReference type="EMBL" id="CAH2000048.1"/>
    </source>
</evidence>
<reference evidence="3" key="1">
    <citation type="submission" date="2022-03" db="EMBL/GenBank/DDBJ databases">
        <authorList>
            <person name="Sayadi A."/>
        </authorList>
    </citation>
    <scope>NUCLEOTIDE SEQUENCE</scope>
</reference>
<dbReference type="EMBL" id="CAKOFQ010007388">
    <property type="protein sequence ID" value="CAH2000048.1"/>
    <property type="molecule type" value="Genomic_DNA"/>
</dbReference>
<evidence type="ECO:0000313" key="4">
    <source>
        <dbReference type="Proteomes" id="UP001152888"/>
    </source>
</evidence>
<organism evidence="3 4">
    <name type="scientific">Acanthoscelides obtectus</name>
    <name type="common">Bean weevil</name>
    <name type="synonym">Bruchus obtectus</name>
    <dbReference type="NCBI Taxonomy" id="200917"/>
    <lineage>
        <taxon>Eukaryota</taxon>
        <taxon>Metazoa</taxon>
        <taxon>Ecdysozoa</taxon>
        <taxon>Arthropoda</taxon>
        <taxon>Hexapoda</taxon>
        <taxon>Insecta</taxon>
        <taxon>Pterygota</taxon>
        <taxon>Neoptera</taxon>
        <taxon>Endopterygota</taxon>
        <taxon>Coleoptera</taxon>
        <taxon>Polyphaga</taxon>
        <taxon>Cucujiformia</taxon>
        <taxon>Chrysomeloidea</taxon>
        <taxon>Chrysomelidae</taxon>
        <taxon>Bruchinae</taxon>
        <taxon>Bruchini</taxon>
        <taxon>Acanthoscelides</taxon>
    </lineage>
</organism>
<evidence type="ECO:0000256" key="2">
    <source>
        <dbReference type="SAM" id="SignalP"/>
    </source>
</evidence>
<keyword evidence="2" id="KW-0732">Signal</keyword>
<feature type="chain" id="PRO_5040307116" evidence="2">
    <location>
        <begin position="24"/>
        <end position="152"/>
    </location>
</feature>
<accession>A0A9P0PVP1</accession>
<dbReference type="InterPro" id="IPR000884">
    <property type="entry name" value="TSP1_rpt"/>
</dbReference>
<dbReference type="Proteomes" id="UP001152888">
    <property type="component" value="Unassembled WGS sequence"/>
</dbReference>
<sequence length="152" mass="17850">MNKLSLLLLMSSITTMDIAVSSARHYNRQEHSDTLEAETSEGPKSGNGEEFVNPGRFTESLNRSNKTEEYTDWTPWSRCMNCFQRRMKLCISDSCQGSRMYEERPCRKKRCKRKSRQKESFHVVHLNEVSNLKEALIMITIRSRSVQHMNRR</sequence>
<evidence type="ECO:0000256" key="1">
    <source>
        <dbReference type="SAM" id="MobiDB-lite"/>
    </source>
</evidence>
<gene>
    <name evidence="3" type="ORF">ACAOBT_LOCUS25321</name>
</gene>
<dbReference type="OrthoDB" id="10004439at2759"/>
<protein>
    <submittedName>
        <fullName evidence="3">Uncharacterized protein</fullName>
    </submittedName>
</protein>
<feature type="signal peptide" evidence="2">
    <location>
        <begin position="1"/>
        <end position="23"/>
    </location>
</feature>
<comment type="caution">
    <text evidence="3">The sequence shown here is derived from an EMBL/GenBank/DDBJ whole genome shotgun (WGS) entry which is preliminary data.</text>
</comment>
<dbReference type="PROSITE" id="PS50092">
    <property type="entry name" value="TSP1"/>
    <property type="match status" value="1"/>
</dbReference>
<proteinExistence type="predicted"/>
<name>A0A9P0PVP1_ACAOB</name>
<feature type="region of interest" description="Disordered" evidence="1">
    <location>
        <begin position="29"/>
        <end position="68"/>
    </location>
</feature>